<feature type="domain" description="Alpha-2-macroglobulin bait region" evidence="4">
    <location>
        <begin position="934"/>
        <end position="1076"/>
    </location>
</feature>
<dbReference type="Pfam" id="PF01835">
    <property type="entry name" value="MG2"/>
    <property type="match status" value="1"/>
</dbReference>
<dbReference type="SMART" id="SM01419">
    <property type="entry name" value="Thiol-ester_cl"/>
    <property type="match status" value="1"/>
</dbReference>
<keyword evidence="3" id="KW-1133">Transmembrane helix</keyword>
<dbReference type="Proteomes" id="UP000315525">
    <property type="component" value="Unassembled WGS sequence"/>
</dbReference>
<dbReference type="InterPro" id="IPR011625">
    <property type="entry name" value="A2M_N_BRD"/>
</dbReference>
<dbReference type="Pfam" id="PF11974">
    <property type="entry name" value="bMG3"/>
    <property type="match status" value="1"/>
</dbReference>
<proteinExistence type="inferred from homology"/>
<dbReference type="Gene3D" id="1.50.10.20">
    <property type="match status" value="1"/>
</dbReference>
<evidence type="ECO:0000313" key="6">
    <source>
        <dbReference type="EMBL" id="TET47216.1"/>
    </source>
</evidence>
<comment type="caution">
    <text evidence="6">The sequence shown here is derived from an EMBL/GenBank/DDBJ whole genome shotgun (WGS) entry which is preliminary data.</text>
</comment>
<dbReference type="GO" id="GO:0004866">
    <property type="term" value="F:endopeptidase inhibitor activity"/>
    <property type="evidence" value="ECO:0007669"/>
    <property type="project" value="InterPro"/>
</dbReference>
<dbReference type="SUPFAM" id="SSF48239">
    <property type="entry name" value="Terpenoid cyclases/Protein prenyltransferases"/>
    <property type="match status" value="1"/>
</dbReference>
<dbReference type="Pfam" id="PF17962">
    <property type="entry name" value="bMG6"/>
    <property type="match status" value="1"/>
</dbReference>
<dbReference type="Pfam" id="PF00207">
    <property type="entry name" value="A2M"/>
    <property type="match status" value="1"/>
</dbReference>
<keyword evidence="2" id="KW-0732">Signal</keyword>
<keyword evidence="3" id="KW-0812">Transmembrane</keyword>
<keyword evidence="3" id="KW-0472">Membrane</keyword>
<dbReference type="Pfam" id="PF17972">
    <property type="entry name" value="bMG5"/>
    <property type="match status" value="1"/>
</dbReference>
<dbReference type="Pfam" id="PF07703">
    <property type="entry name" value="A2M_BRD"/>
    <property type="match status" value="1"/>
</dbReference>
<evidence type="ECO:0000256" key="2">
    <source>
        <dbReference type="ARBA" id="ARBA00022729"/>
    </source>
</evidence>
<dbReference type="PANTHER" id="PTHR40094">
    <property type="entry name" value="ALPHA-2-MACROGLOBULIN HOMOLOG"/>
    <property type="match status" value="1"/>
</dbReference>
<evidence type="ECO:0000259" key="4">
    <source>
        <dbReference type="SMART" id="SM01359"/>
    </source>
</evidence>
<feature type="transmembrane region" description="Helical" evidence="3">
    <location>
        <begin position="15"/>
        <end position="36"/>
    </location>
</feature>
<reference evidence="6 7" key="1">
    <citation type="submission" date="2019-03" db="EMBL/GenBank/DDBJ databases">
        <title>Metabolic potential of uncultured bacteria and archaea associated with petroleum seepage in deep-sea sediments.</title>
        <authorList>
            <person name="Dong X."/>
            <person name="Hubert C."/>
        </authorList>
    </citation>
    <scope>NUCLEOTIDE SEQUENCE [LARGE SCALE GENOMIC DNA]</scope>
    <source>
        <strain evidence="6">E44_bin18</strain>
    </source>
</reference>
<dbReference type="CDD" id="cd02891">
    <property type="entry name" value="A2M_like"/>
    <property type="match status" value="1"/>
</dbReference>
<dbReference type="InterPro" id="IPR047565">
    <property type="entry name" value="Alpha-macroglob_thiol-ester_cl"/>
</dbReference>
<dbReference type="SMART" id="SM01360">
    <property type="entry name" value="A2M"/>
    <property type="match status" value="1"/>
</dbReference>
<evidence type="ECO:0000256" key="3">
    <source>
        <dbReference type="SAM" id="Phobius"/>
    </source>
</evidence>
<dbReference type="Pfam" id="PF17973">
    <property type="entry name" value="bMG10"/>
    <property type="match status" value="1"/>
</dbReference>
<dbReference type="InterPro" id="IPR041462">
    <property type="entry name" value="Bact_A2M_MG6"/>
</dbReference>
<accession>A0A523UXG1</accession>
<evidence type="ECO:0000256" key="1">
    <source>
        <dbReference type="ARBA" id="ARBA00010556"/>
    </source>
</evidence>
<dbReference type="PANTHER" id="PTHR40094:SF1">
    <property type="entry name" value="UBIQUITIN DOMAIN-CONTAINING PROTEIN"/>
    <property type="match status" value="1"/>
</dbReference>
<dbReference type="InterPro" id="IPR051802">
    <property type="entry name" value="YfhM-like"/>
</dbReference>
<feature type="domain" description="Alpha-2-macroglobulin" evidence="5">
    <location>
        <begin position="1142"/>
        <end position="1231"/>
    </location>
</feature>
<comment type="similarity">
    <text evidence="1">Belongs to the protease inhibitor I39 (alpha-2-macroglobulin) family. Bacterial alpha-2-macroglobulin subfamily.</text>
</comment>
<dbReference type="InterPro" id="IPR041203">
    <property type="entry name" value="Bact_A2M_MG5"/>
</dbReference>
<name>A0A523UXG1_UNCT6</name>
<dbReference type="Gene3D" id="2.60.40.1930">
    <property type="match status" value="1"/>
</dbReference>
<dbReference type="InterPro" id="IPR008930">
    <property type="entry name" value="Terpenoid_cyclase/PrenylTrfase"/>
</dbReference>
<gene>
    <name evidence="6" type="ORF">E3J62_02140</name>
</gene>
<organism evidence="6 7">
    <name type="scientific">candidate division TA06 bacterium</name>
    <dbReference type="NCBI Taxonomy" id="2250710"/>
    <lineage>
        <taxon>Bacteria</taxon>
        <taxon>Bacteria division TA06</taxon>
    </lineage>
</organism>
<evidence type="ECO:0000259" key="5">
    <source>
        <dbReference type="SMART" id="SM01360"/>
    </source>
</evidence>
<dbReference type="InterPro" id="IPR002890">
    <property type="entry name" value="MG2"/>
</dbReference>
<dbReference type="EMBL" id="SOJN01000029">
    <property type="protein sequence ID" value="TET47216.1"/>
    <property type="molecule type" value="Genomic_DNA"/>
</dbReference>
<evidence type="ECO:0000313" key="7">
    <source>
        <dbReference type="Proteomes" id="UP000315525"/>
    </source>
</evidence>
<dbReference type="InterPro" id="IPR001599">
    <property type="entry name" value="Macroglobln_a2"/>
</dbReference>
<dbReference type="InterPro" id="IPR021868">
    <property type="entry name" value="Alpha_2_Macroglob_MG3"/>
</dbReference>
<dbReference type="InterPro" id="IPR041246">
    <property type="entry name" value="Bact_MG10"/>
</dbReference>
<protein>
    <submittedName>
        <fullName evidence="6">Alpha-2-macroglobulin family protein</fullName>
    </submittedName>
</protein>
<sequence length="1803" mass="204064">MEEEKQASRDPSRKLLLTIVILLAVIAVGVILILVIPRGRIPVTIESFTPEGRVPQTTNFTVEFSQEIVPETLINVPLEKAPLVFNPSIPGEFKWIARHKLRFFSEAYLLPSSNYTAHVLPEVIVREGQFLKGKRKFRFYTTRFRVDYASVSLVFGPDIKKQVILQGEVAFNYPVDPKDVKKYMSLRYGRHPTIPYEITTQEADKKIRFETEPMARWEEDRTVVLKVVQWLKPIKGNLGLSEDYVRDIRVKGKGELKVEGLIPDQKGRFGTLKIKFSAPVAADEAEQYITVEPSIDVKMVSDYRYIKLLGSFEAGIGYTVTVKPGMMATDGSILKREFSDRVALKNLEPRMEFVGKGIYLSREGNLNVGLETVNMDSVEVEVVKIYANNLVYLLHTGTLRYDRGRRYGYNVRNLGKMVSREKIAIATVLNEEVITPINLQKYLDDERIGIFSVGAYKPGERWKSSHRWAMITDLGIMAKMTEDQLVVWVNSLSTLKPVRGAKVTLISRNNQTLLEGFTDSNGLAKFSATREAIGDFDPFFIVASHEKDLSFIELSRNRLSFSDFEVGGNPYLLDGYTAFLYTDRGVYRPGENAHLVSIVREPEMIVPASFPLRVEVWGPQDQMLYEFRKETNEQGGCEFEVHLPSYIRTGRYTAKAFLGKKNEIGRTSFGVEEFMPDRIKVKMETDSAAYSIGQRVPVRVEAVNLFGPPAAGRRSEVKYVIEQMSFSAAEWKHFTFRDGNKKFDKQSRDAGSARLDENGRRTFYISLPEGLSPPSGLKCILTATVFEPGGRSVTARHGFDVHAYSHYAGLRRLKEGYLELDEPVELEFIILDKNKQVAPGRECEVSFYQIVYQNVLRRTGRRGYRYVSERQEKLVESFRLTSKKQAERFTVTPDDYGRYRAEIRDKNSNSSSSMTFYVSGWGYAPWAMEKPERLELDLDKPSYRPGETAKVQIRAPFSGKLILTVEKEKVVDHRILMMEENTATLEIPVSSDYKPNVYLSASVIRSTSSLEQHAPVRAYGAVPLLVDCGDNRHTLNIDVPTEVRPERPLKIDFTVEGKRKSHYITIAAVDEGILQLTNFQTPDAFDFFFSKKRLAVESYDLYSAILPEVEKATTPKSPSGGLAEEERRKRLIPIAVKRVKPVALWSGLLKTDSRGRGSVSLDVPQFNGTLRVMVLSFSGEQFGSARKNVIVREPIVLTPTYPRFISSDDEFLIPVSVFNGTGRKDRFTVTLNVEGPVEELKVSSQTLSLKPEEEGQIVYSVKALRGMGKVTFTLTAEGGHEKAKVTTELPLRPPSPPITLTGSGMVKAGEKGSFAFPSNWISGTTQFDLSLSPFPMLEFAGGLQYLLRYPHGCAEQTTSKVFPLLYFNDLARLVEPELFGTKGPDYFIGEGIRKLENMQLSDGWFTFWPRGWTRSAWTSIYVVHFLVEARKAGYEVSDRVYDRMISALERNVRTRIRDRWELGRRAYACYVLAAAGKPNRSAMLFLKNNELHNMGDYSQYHLAGAFALSGDLKTASTLLPSTVDPGEVKRESGRNFNSSTRAAAIMLDILAEVDPDNPAVLRLVKTLSDRASKRNRWYTTQENAFAFLALGKIFRKQEPGHYTGKITISGNPYADFDSRDQRFTAKDWGGKRVSLQVKGSGNCYYYWKAFGISQDPDIPEYDEELEVRRTYLTKTGHPIEDMVFKQGDLIVGLIACKALTENLDHVIITDLLPAGFEIENPRLESRAGIEWIGRRDYRSDYMDMRDDRLLISVSLPRQRERKFYYAIRAVTRGKFILPPIAAEAMYDPAKSSVSGTGKIQVVE</sequence>
<dbReference type="SMART" id="SM01359">
    <property type="entry name" value="A2M_N_2"/>
    <property type="match status" value="1"/>
</dbReference>